<evidence type="ECO:0000256" key="6">
    <source>
        <dbReference type="SAM" id="Phobius"/>
    </source>
</evidence>
<dbReference type="EMBL" id="LGEM01000103">
    <property type="protein sequence ID" value="KUP95967.1"/>
    <property type="molecule type" value="Genomic_DNA"/>
</dbReference>
<feature type="transmembrane region" description="Helical" evidence="6">
    <location>
        <begin position="160"/>
        <end position="183"/>
    </location>
</feature>
<feature type="transmembrane region" description="Helical" evidence="6">
    <location>
        <begin position="361"/>
        <end position="385"/>
    </location>
</feature>
<feature type="transmembrane region" description="Helical" evidence="6">
    <location>
        <begin position="305"/>
        <end position="322"/>
    </location>
</feature>
<dbReference type="PATRIC" id="fig|665004.4.peg.2455"/>
<keyword evidence="2" id="KW-1003">Cell membrane</keyword>
<dbReference type="GO" id="GO:0022857">
    <property type="term" value="F:transmembrane transporter activity"/>
    <property type="evidence" value="ECO:0007669"/>
    <property type="project" value="InterPro"/>
</dbReference>
<feature type="transmembrane region" description="Helical" evidence="6">
    <location>
        <begin position="328"/>
        <end position="354"/>
    </location>
</feature>
<dbReference type="Proteomes" id="UP000074382">
    <property type="component" value="Unassembled WGS sequence"/>
</dbReference>
<dbReference type="InterPro" id="IPR036259">
    <property type="entry name" value="MFS_trans_sf"/>
</dbReference>
<keyword evidence="3 6" id="KW-0812">Transmembrane</keyword>
<dbReference type="CDD" id="cd06173">
    <property type="entry name" value="MFS_MefA_like"/>
    <property type="match status" value="1"/>
</dbReference>
<feature type="transmembrane region" description="Helical" evidence="6">
    <location>
        <begin position="391"/>
        <end position="410"/>
    </location>
</feature>
<feature type="transmembrane region" description="Helical" evidence="6">
    <location>
        <begin position="243"/>
        <end position="261"/>
    </location>
</feature>
<feature type="transmembrane region" description="Helical" evidence="6">
    <location>
        <begin position="65"/>
        <end position="86"/>
    </location>
</feature>
<feature type="transmembrane region" description="Helical" evidence="6">
    <location>
        <begin position="122"/>
        <end position="140"/>
    </location>
</feature>
<evidence type="ECO:0000313" key="7">
    <source>
        <dbReference type="EMBL" id="KUP95967.1"/>
    </source>
</evidence>
<dbReference type="AlphaFoldDB" id="A0A147KFB3"/>
<evidence type="ECO:0000256" key="5">
    <source>
        <dbReference type="ARBA" id="ARBA00023136"/>
    </source>
</evidence>
<dbReference type="PANTHER" id="PTHR23513">
    <property type="entry name" value="INTEGRAL MEMBRANE EFFLUX PROTEIN-RELATED"/>
    <property type="match status" value="1"/>
</dbReference>
<dbReference type="Gene3D" id="1.20.1250.20">
    <property type="entry name" value="MFS general substrate transporter like domains"/>
    <property type="match status" value="1"/>
</dbReference>
<proteinExistence type="predicted"/>
<dbReference type="SUPFAM" id="SSF103473">
    <property type="entry name" value="MFS general substrate transporter"/>
    <property type="match status" value="1"/>
</dbReference>
<organism evidence="7 8">
    <name type="scientific">Thermobifida cellulosilytica TB100</name>
    <dbReference type="NCBI Taxonomy" id="665004"/>
    <lineage>
        <taxon>Bacteria</taxon>
        <taxon>Bacillati</taxon>
        <taxon>Actinomycetota</taxon>
        <taxon>Actinomycetes</taxon>
        <taxon>Streptosporangiales</taxon>
        <taxon>Nocardiopsidaceae</taxon>
        <taxon>Thermobifida</taxon>
    </lineage>
</organism>
<evidence type="ECO:0000313" key="8">
    <source>
        <dbReference type="Proteomes" id="UP000074382"/>
    </source>
</evidence>
<name>A0A147KFB3_THECS</name>
<dbReference type="STRING" id="665004.AC529_14865"/>
<gene>
    <name evidence="7" type="ORF">AC529_14865</name>
</gene>
<accession>A0A147KFB3</accession>
<comment type="caution">
    <text evidence="7">The sequence shown here is derived from an EMBL/GenBank/DDBJ whole genome shotgun (WGS) entry which is preliminary data.</text>
</comment>
<evidence type="ECO:0000256" key="3">
    <source>
        <dbReference type="ARBA" id="ARBA00022692"/>
    </source>
</evidence>
<evidence type="ECO:0000256" key="1">
    <source>
        <dbReference type="ARBA" id="ARBA00004651"/>
    </source>
</evidence>
<dbReference type="PRINTS" id="PR01988">
    <property type="entry name" value="EXPORTERBACE"/>
</dbReference>
<evidence type="ECO:0000256" key="4">
    <source>
        <dbReference type="ARBA" id="ARBA00022989"/>
    </source>
</evidence>
<feature type="transmembrane region" description="Helical" evidence="6">
    <location>
        <begin position="189"/>
        <end position="207"/>
    </location>
</feature>
<dbReference type="InterPro" id="IPR022324">
    <property type="entry name" value="Bacilysin_exporter_BacE_put"/>
</dbReference>
<dbReference type="Pfam" id="PF07690">
    <property type="entry name" value="MFS_1"/>
    <property type="match status" value="1"/>
</dbReference>
<evidence type="ECO:0000256" key="2">
    <source>
        <dbReference type="ARBA" id="ARBA00022475"/>
    </source>
</evidence>
<dbReference type="GO" id="GO:0005886">
    <property type="term" value="C:plasma membrane"/>
    <property type="evidence" value="ECO:0007669"/>
    <property type="project" value="UniProtKB-SubCell"/>
</dbReference>
<keyword evidence="5 6" id="KW-0472">Membrane</keyword>
<keyword evidence="8" id="KW-1185">Reference proteome</keyword>
<reference evidence="8" key="1">
    <citation type="journal article" date="2017" name="Acta Aliment.">
        <title>Plant polysaccharide degrading enzyme system of Thermpbifida cellulosilytica TB100 revealed by de novo genome project data.</title>
        <authorList>
            <person name="Toth A."/>
            <person name="Baka E."/>
            <person name="Luzics S."/>
            <person name="Bata-Vidacs I."/>
            <person name="Nagy I."/>
            <person name="Balint B."/>
            <person name="Herceg R."/>
            <person name="Olasz F."/>
            <person name="Wilk T."/>
            <person name="Nagy T."/>
            <person name="Kriszt B."/>
            <person name="Nagy I."/>
            <person name="Kukolya J."/>
        </authorList>
    </citation>
    <scope>NUCLEOTIDE SEQUENCE [LARGE SCALE GENOMIC DNA]</scope>
    <source>
        <strain evidence="8">TB100</strain>
    </source>
</reference>
<protein>
    <submittedName>
        <fullName evidence="7">MFS transporter</fullName>
    </submittedName>
</protein>
<dbReference type="PANTHER" id="PTHR23513:SF11">
    <property type="entry name" value="STAPHYLOFERRIN A TRANSPORTER"/>
    <property type="match status" value="1"/>
</dbReference>
<comment type="subcellular location">
    <subcellularLocation>
        <location evidence="1">Cell membrane</location>
        <topology evidence="1">Multi-pass membrane protein</topology>
    </subcellularLocation>
</comment>
<dbReference type="InterPro" id="IPR011701">
    <property type="entry name" value="MFS"/>
</dbReference>
<keyword evidence="4 6" id="KW-1133">Transmembrane helix</keyword>
<sequence length="428" mass="44180">MDDPAPTGSPASPDPPSSDWRRGYRDVLRLGEFRALWLAHALSITGNYLLNIAVTVLVFQRTDSALATGLTLALTFLPPLIAGPLLSGLADLLPRRRVMIASDLVRAALVGCIGIPGLPLEVIWLLLFCSVLPTIPFGAARAALLTQIAQGERFVAGSTLINVTSQAGSLVGLAAGGVLVALVDARPAVLGNGLTFLVSAAIVTLWVRPRPAPAASPESDRPTLWQITRDGPRLVFRDPRLRTLALLAWLAGCYIIPYGTATPMAAEIGGGPATAGLIMASPAIGAVLGGLPLTRLVPPRVRTRLLGLLAVVASLPLTVWILQPPLWAMVLLLVVSGMAASYQFVANATFVLCAPPVGRGVAFGLVAAGLQVAQGIGIALASFLVEYTSPHLVVTVGGVVGTVGAAALALPWSRLAAGAVEAMHGGPE</sequence>
<feature type="transmembrane region" description="Helical" evidence="6">
    <location>
        <begin position="273"/>
        <end position="293"/>
    </location>
</feature>
<feature type="transmembrane region" description="Helical" evidence="6">
    <location>
        <begin position="35"/>
        <end position="59"/>
    </location>
</feature>